<gene>
    <name evidence="2" type="ORF">B9Z19DRAFT_257884</name>
</gene>
<protein>
    <submittedName>
        <fullName evidence="2">Uncharacterized protein</fullName>
    </submittedName>
</protein>
<keyword evidence="1" id="KW-0812">Transmembrane</keyword>
<evidence type="ECO:0000313" key="3">
    <source>
        <dbReference type="Proteomes" id="UP000244722"/>
    </source>
</evidence>
<organism evidence="2 3">
    <name type="scientific">Tuber borchii</name>
    <name type="common">White truffle</name>
    <dbReference type="NCBI Taxonomy" id="42251"/>
    <lineage>
        <taxon>Eukaryota</taxon>
        <taxon>Fungi</taxon>
        <taxon>Dikarya</taxon>
        <taxon>Ascomycota</taxon>
        <taxon>Pezizomycotina</taxon>
        <taxon>Pezizomycetes</taxon>
        <taxon>Pezizales</taxon>
        <taxon>Tuberaceae</taxon>
        <taxon>Tuber</taxon>
    </lineage>
</organism>
<evidence type="ECO:0000313" key="2">
    <source>
        <dbReference type="EMBL" id="PUU76360.1"/>
    </source>
</evidence>
<comment type="caution">
    <text evidence="2">The sequence shown here is derived from an EMBL/GenBank/DDBJ whole genome shotgun (WGS) entry which is preliminary data.</text>
</comment>
<keyword evidence="1" id="KW-1133">Transmembrane helix</keyword>
<reference evidence="2 3" key="1">
    <citation type="submission" date="2017-04" db="EMBL/GenBank/DDBJ databases">
        <title>Draft genome sequence of Tuber borchii Vittad., a whitish edible truffle.</title>
        <authorList>
            <consortium name="DOE Joint Genome Institute"/>
            <person name="Murat C."/>
            <person name="Kuo A."/>
            <person name="Barry K.W."/>
            <person name="Clum A."/>
            <person name="Dockter R.B."/>
            <person name="Fauchery L."/>
            <person name="Iotti M."/>
            <person name="Kohler A."/>
            <person name="Labutti K."/>
            <person name="Lindquist E.A."/>
            <person name="Lipzen A."/>
            <person name="Ohm R.A."/>
            <person name="Wang M."/>
            <person name="Grigoriev I.V."/>
            <person name="Zambonelli A."/>
            <person name="Martin F.M."/>
        </authorList>
    </citation>
    <scope>NUCLEOTIDE SEQUENCE [LARGE SCALE GENOMIC DNA]</scope>
    <source>
        <strain evidence="2 3">Tbo3840</strain>
    </source>
</reference>
<keyword evidence="3" id="KW-1185">Reference proteome</keyword>
<sequence>MATAAGCGNIPFCSSVSLLRGYRFFSLYCVDLYSTLILLSGLLSICFYDSSRASYVASACAALTFSWAHDSSAFFPITAQLSDSFVVYCHSEGRRFQAFHLTGSTTWSCRSDLEYPLTSFKLRTESRQTKLAPFVKQCSEGFRYYSFFLFKK</sequence>
<evidence type="ECO:0000256" key="1">
    <source>
        <dbReference type="SAM" id="Phobius"/>
    </source>
</evidence>
<keyword evidence="1" id="KW-0472">Membrane</keyword>
<dbReference type="AlphaFoldDB" id="A0A2T6ZLJ3"/>
<accession>A0A2T6ZLJ3</accession>
<feature type="transmembrane region" description="Helical" evidence="1">
    <location>
        <begin position="25"/>
        <end position="48"/>
    </location>
</feature>
<proteinExistence type="predicted"/>
<dbReference type="Proteomes" id="UP000244722">
    <property type="component" value="Unassembled WGS sequence"/>
</dbReference>
<dbReference type="EMBL" id="NESQ01000191">
    <property type="protein sequence ID" value="PUU76360.1"/>
    <property type="molecule type" value="Genomic_DNA"/>
</dbReference>
<name>A0A2T6ZLJ3_TUBBO</name>